<dbReference type="Pfam" id="PF09685">
    <property type="entry name" value="MamF_MmsF"/>
    <property type="match status" value="1"/>
</dbReference>
<keyword evidence="3 5" id="KW-1133">Transmembrane helix</keyword>
<gene>
    <name evidence="7" type="ORF">DFJ69_0918</name>
</gene>
<evidence type="ECO:0000259" key="6">
    <source>
        <dbReference type="Pfam" id="PF08044"/>
    </source>
</evidence>
<feature type="domain" description="DUF1707" evidence="6">
    <location>
        <begin position="24"/>
        <end position="75"/>
    </location>
</feature>
<evidence type="ECO:0000256" key="5">
    <source>
        <dbReference type="SAM" id="Phobius"/>
    </source>
</evidence>
<name>A0A3D9SHY0_9ACTN</name>
<dbReference type="Pfam" id="PF08044">
    <property type="entry name" value="DUF1707"/>
    <property type="match status" value="1"/>
</dbReference>
<dbReference type="InterPro" id="IPR019109">
    <property type="entry name" value="MamF_MmsF"/>
</dbReference>
<accession>A0A3D9SHY0</accession>
<keyword evidence="8" id="KW-1185">Reference proteome</keyword>
<evidence type="ECO:0000256" key="4">
    <source>
        <dbReference type="ARBA" id="ARBA00023136"/>
    </source>
</evidence>
<comment type="subcellular location">
    <subcellularLocation>
        <location evidence="1">Membrane</location>
        <topology evidence="1">Multi-pass membrane protein</topology>
    </subcellularLocation>
</comment>
<dbReference type="EMBL" id="QTTT01000001">
    <property type="protein sequence ID" value="REE95528.1"/>
    <property type="molecule type" value="Genomic_DNA"/>
</dbReference>
<dbReference type="InterPro" id="IPR012551">
    <property type="entry name" value="DUF1707_SHOCT-like"/>
</dbReference>
<evidence type="ECO:0000313" key="8">
    <source>
        <dbReference type="Proteomes" id="UP000256661"/>
    </source>
</evidence>
<keyword evidence="4 5" id="KW-0472">Membrane</keyword>
<proteinExistence type="predicted"/>
<keyword evidence="2 5" id="KW-0812">Transmembrane</keyword>
<evidence type="ECO:0000256" key="2">
    <source>
        <dbReference type="ARBA" id="ARBA00022692"/>
    </source>
</evidence>
<dbReference type="AlphaFoldDB" id="A0A3D9SHY0"/>
<comment type="caution">
    <text evidence="7">The sequence shown here is derived from an EMBL/GenBank/DDBJ whole genome shotgun (WGS) entry which is preliminary data.</text>
</comment>
<protein>
    <submittedName>
        <fullName evidence="7">Putative Tic20 family protein</fullName>
    </submittedName>
</protein>
<dbReference type="Proteomes" id="UP000256661">
    <property type="component" value="Unassembled WGS sequence"/>
</dbReference>
<feature type="transmembrane region" description="Helical" evidence="5">
    <location>
        <begin position="98"/>
        <end position="121"/>
    </location>
</feature>
<evidence type="ECO:0000256" key="1">
    <source>
        <dbReference type="ARBA" id="ARBA00004141"/>
    </source>
</evidence>
<evidence type="ECO:0000256" key="3">
    <source>
        <dbReference type="ARBA" id="ARBA00022989"/>
    </source>
</evidence>
<organism evidence="7 8">
    <name type="scientific">Thermomonospora umbrina</name>
    <dbReference type="NCBI Taxonomy" id="111806"/>
    <lineage>
        <taxon>Bacteria</taxon>
        <taxon>Bacillati</taxon>
        <taxon>Actinomycetota</taxon>
        <taxon>Actinomycetes</taxon>
        <taxon>Streptosporangiales</taxon>
        <taxon>Thermomonosporaceae</taxon>
        <taxon>Thermomonospora</taxon>
    </lineage>
</organism>
<evidence type="ECO:0000313" key="7">
    <source>
        <dbReference type="EMBL" id="REE95528.1"/>
    </source>
</evidence>
<sequence>MVVRTTRIDHEVMDNGGYTAAARLRVSDAEREPTIERLKDAYAEGRLDEDEFEMRMHLAMTAGTRAELVTVVADLGRPVPEHASAREMTTDVSGEDRMLAALAHGSGMVPLIIPPLVLMLLSGKRSEYVRRQAAEAVNFQLTLLLVTIVTFGLGAVVYVVAWVAALIAAVYALGGRHFRYPWTLRAIK</sequence>
<feature type="transmembrane region" description="Helical" evidence="5">
    <location>
        <begin position="141"/>
        <end position="174"/>
    </location>
</feature>
<reference evidence="7 8" key="1">
    <citation type="submission" date="2018-08" db="EMBL/GenBank/DDBJ databases">
        <title>Sequencing the genomes of 1000 actinobacteria strains.</title>
        <authorList>
            <person name="Klenk H.-P."/>
        </authorList>
    </citation>
    <scope>NUCLEOTIDE SEQUENCE [LARGE SCALE GENOMIC DNA]</scope>
    <source>
        <strain evidence="7 8">DSM 43927</strain>
    </source>
</reference>